<name>A0A2P6TTZ5_CHLSO</name>
<gene>
    <name evidence="7" type="ORF">C2E21_3724</name>
</gene>
<proteinExistence type="inferred from homology"/>
<keyword evidence="3" id="KW-0547">Nucleotide-binding</keyword>
<evidence type="ECO:0000256" key="1">
    <source>
        <dbReference type="ARBA" id="ARBA00006654"/>
    </source>
</evidence>
<dbReference type="PRINTS" id="PR01607">
    <property type="entry name" value="APYRASEFAMLY"/>
</dbReference>
<evidence type="ECO:0000313" key="8">
    <source>
        <dbReference type="Proteomes" id="UP000239899"/>
    </source>
</evidence>
<dbReference type="PANTHER" id="PTHR11575:SF48">
    <property type="entry name" value="5'-NUCLEOTIDASE"/>
    <property type="match status" value="1"/>
</dbReference>
<dbReference type="SUPFAM" id="SSF55816">
    <property type="entry name" value="5'-nucleotidase (syn. UDP-sugar hydrolase), C-terminal domain"/>
    <property type="match status" value="1"/>
</dbReference>
<dbReference type="OrthoDB" id="10252235at2759"/>
<dbReference type="CDD" id="cd07406">
    <property type="entry name" value="MPP_CG11883_N"/>
    <property type="match status" value="1"/>
</dbReference>
<dbReference type="PANTHER" id="PTHR11575">
    <property type="entry name" value="5'-NUCLEOTIDASE-RELATED"/>
    <property type="match status" value="1"/>
</dbReference>
<dbReference type="Pfam" id="PF00149">
    <property type="entry name" value="Metallophos"/>
    <property type="match status" value="1"/>
</dbReference>
<evidence type="ECO:0000259" key="6">
    <source>
        <dbReference type="Pfam" id="PF02872"/>
    </source>
</evidence>
<keyword evidence="3" id="KW-0378">Hydrolase</keyword>
<dbReference type="GO" id="GO:0016787">
    <property type="term" value="F:hydrolase activity"/>
    <property type="evidence" value="ECO:0007669"/>
    <property type="project" value="UniProtKB-KW"/>
</dbReference>
<reference evidence="7 8" key="1">
    <citation type="journal article" date="2018" name="Plant J.">
        <title>Genome sequences of Chlorella sorokiniana UTEX 1602 and Micractinium conductrix SAG 241.80: implications to maltose excretion by a green alga.</title>
        <authorList>
            <person name="Arriola M.B."/>
            <person name="Velmurugan N."/>
            <person name="Zhang Y."/>
            <person name="Plunkett M.H."/>
            <person name="Hondzo H."/>
            <person name="Barney B.M."/>
        </authorList>
    </citation>
    <scope>NUCLEOTIDE SEQUENCE [LARGE SCALE GENOMIC DNA]</scope>
    <source>
        <strain evidence="8">UTEX 1602</strain>
    </source>
</reference>
<evidence type="ECO:0000256" key="3">
    <source>
        <dbReference type="RuleBase" id="RU362119"/>
    </source>
</evidence>
<dbReference type="InterPro" id="IPR029052">
    <property type="entry name" value="Metallo-depent_PP-like"/>
</dbReference>
<comment type="caution">
    <text evidence="7">The sequence shown here is derived from an EMBL/GenBank/DDBJ whole genome shotgun (WGS) entry which is preliminary data.</text>
</comment>
<evidence type="ECO:0000256" key="2">
    <source>
        <dbReference type="ARBA" id="ARBA00022729"/>
    </source>
</evidence>
<dbReference type="GO" id="GO:0000166">
    <property type="term" value="F:nucleotide binding"/>
    <property type="evidence" value="ECO:0007669"/>
    <property type="project" value="UniProtKB-KW"/>
</dbReference>
<dbReference type="EMBL" id="LHPG02000006">
    <property type="protein sequence ID" value="PRW57547.1"/>
    <property type="molecule type" value="Genomic_DNA"/>
</dbReference>
<evidence type="ECO:0000313" key="7">
    <source>
        <dbReference type="EMBL" id="PRW57547.1"/>
    </source>
</evidence>
<feature type="region of interest" description="Disordered" evidence="4">
    <location>
        <begin position="412"/>
        <end position="435"/>
    </location>
</feature>
<dbReference type="STRING" id="3076.A0A2P6TTZ5"/>
<organism evidence="7 8">
    <name type="scientific">Chlorella sorokiniana</name>
    <name type="common">Freshwater green alga</name>
    <dbReference type="NCBI Taxonomy" id="3076"/>
    <lineage>
        <taxon>Eukaryota</taxon>
        <taxon>Viridiplantae</taxon>
        <taxon>Chlorophyta</taxon>
        <taxon>core chlorophytes</taxon>
        <taxon>Trebouxiophyceae</taxon>
        <taxon>Chlorellales</taxon>
        <taxon>Chlorellaceae</taxon>
        <taxon>Chlorella clade</taxon>
        <taxon>Chlorella</taxon>
    </lineage>
</organism>
<evidence type="ECO:0000256" key="4">
    <source>
        <dbReference type="SAM" id="MobiDB-lite"/>
    </source>
</evidence>
<dbReference type="AlphaFoldDB" id="A0A2P6TTZ5"/>
<dbReference type="InterPro" id="IPR006179">
    <property type="entry name" value="5_nucleotidase/apyrase"/>
</dbReference>
<dbReference type="InterPro" id="IPR036907">
    <property type="entry name" value="5'-Nucleotdase_C_sf"/>
</dbReference>
<feature type="region of interest" description="Disordered" evidence="4">
    <location>
        <begin position="348"/>
        <end position="380"/>
    </location>
</feature>
<comment type="similarity">
    <text evidence="1 3">Belongs to the 5'-nucleotidase family.</text>
</comment>
<dbReference type="Proteomes" id="UP000239899">
    <property type="component" value="Unassembled WGS sequence"/>
</dbReference>
<dbReference type="SUPFAM" id="SSF56300">
    <property type="entry name" value="Metallo-dependent phosphatases"/>
    <property type="match status" value="1"/>
</dbReference>
<dbReference type="InterPro" id="IPR008334">
    <property type="entry name" value="5'-Nucleotdase_C"/>
</dbReference>
<feature type="domain" description="Calcineurin-like phosphoesterase" evidence="5">
    <location>
        <begin position="14"/>
        <end position="217"/>
    </location>
</feature>
<keyword evidence="8" id="KW-1185">Reference proteome</keyword>
<evidence type="ECO:0000259" key="5">
    <source>
        <dbReference type="Pfam" id="PF00149"/>
    </source>
</evidence>
<dbReference type="InterPro" id="IPR004843">
    <property type="entry name" value="Calcineurin-like_PHP"/>
</dbReference>
<protein>
    <submittedName>
        <fullName evidence="7">5-nucleotidase</fullName>
    </submittedName>
</protein>
<dbReference type="GO" id="GO:0009166">
    <property type="term" value="P:nucleotide catabolic process"/>
    <property type="evidence" value="ECO:0007669"/>
    <property type="project" value="InterPro"/>
</dbReference>
<dbReference type="Pfam" id="PF02872">
    <property type="entry name" value="5_nucleotid_C"/>
    <property type="match status" value="1"/>
</dbReference>
<keyword evidence="2" id="KW-0732">Signal</keyword>
<dbReference type="Gene3D" id="3.60.21.10">
    <property type="match status" value="1"/>
</dbReference>
<feature type="domain" description="5'-Nucleotidase C-terminal" evidence="6">
    <location>
        <begin position="480"/>
        <end position="636"/>
    </location>
</feature>
<accession>A0A2P6TTZ5</accession>
<dbReference type="InterPro" id="IPR041821">
    <property type="entry name" value="CG11883_N"/>
</dbReference>
<sequence length="739" mass="77272">MSGGTAPDGSRTITILHFNDVYDIVPREADPVGGAARMVARLRSFGSDALVLFSGDAFHLSLLSTVTQGRQMVEVLNACHVKAACVGNHDFDGSVEMFEELAADCHFPWLMANVLDLATGKPLGGARPTMLLEWGGVRLGLMGLVEQEWLTTLAAVDPEAVRYTDFVQEGRRLAAQLRAEGAEVVIALTHMRLPNDLRLAEGVPGIDLVLGGHDHDYFLVHSQKHGTPVVKSGTDFREFTEIKLTIGPAEPAPAGTDAPDAAGTAGVADTAGAAGAAEDAQPCSPPATPRSLMVTAWQLPGRVADSVAGLPDSMARLALRSHARCSKWAKLAGIPAMAGCNLAADQDGGGGGDDGSSCGSPPAETPHCLQSPRGGGETATPAARSAALVYEEAAAASLATSLVATRLAGSSSGAGGMAGLDSTASSSGKGGGGGHVSAQPLQLTFHCLRHVITSELPEDPEVAAIVERYDKLMGERMDVVVGHSATDLDGRFSTVRTGESNLGNCVCDVWREACHADVALLNAGTLRSDRIHPAGEVTHRDLVSVLPMLDETVVIEVTGAQLLAALENGVSQWPKLEGRFPQVSGIRFSFDPSLPPGQRVVQGSVSVGGAPLQPDGTYSLATKAYLAEGRDGYDALLGAKLVQDSDCTPLLPTVIANHFLLLRTLNRAVAATGRRPAWQRAAELLLNSSDLYSEKSQQRLKEEGTSHTSRRHPLKGRWEIAPVVDGRICIVGSSTAGGK</sequence>
<dbReference type="Gene3D" id="3.90.780.10">
    <property type="entry name" value="5'-Nucleotidase, C-terminal domain"/>
    <property type="match status" value="1"/>
</dbReference>